<dbReference type="PANTHER" id="PTHR41878">
    <property type="entry name" value="LEXA REPRESSOR-RELATED"/>
    <property type="match status" value="1"/>
</dbReference>
<dbReference type="SUPFAM" id="SSF159941">
    <property type="entry name" value="MM3350-like"/>
    <property type="match status" value="1"/>
</dbReference>
<accession>A0ABQ6C0S0</accession>
<proteinExistence type="predicted"/>
<gene>
    <name evidence="2" type="ORF">GCM10007935_06070</name>
</gene>
<sequence length="201" mass="22807">MSSLHNALLLRVELKSFKPAIYREVLVDPNITLRTLHTVIQAAMGWENAHLYAFAQPLRSTEPFWKIPNQRKWQKPNPDAWGEPMGNDAKVRLSQLLTAPKQRLLYLYDFGDEWLHTITLMAFSETHVPLPHLLKAQNGCPPEDCGGPPGAEYWAAAWYDADHEDHETARDMFGDHEPGSLDFSALQKAVAKLKKPARSVK</sequence>
<dbReference type="Pfam" id="PF07929">
    <property type="entry name" value="PRiA4_ORF3"/>
    <property type="match status" value="1"/>
</dbReference>
<dbReference type="Gene3D" id="3.10.290.30">
    <property type="entry name" value="MM3350-like"/>
    <property type="match status" value="1"/>
</dbReference>
<keyword evidence="3" id="KW-1185">Reference proteome</keyword>
<comment type="caution">
    <text evidence="2">The sequence shown here is derived from an EMBL/GenBank/DDBJ whole genome shotgun (WGS) entry which is preliminary data.</text>
</comment>
<dbReference type="PANTHER" id="PTHR41878:SF1">
    <property type="entry name" value="TNPR PROTEIN"/>
    <property type="match status" value="1"/>
</dbReference>
<reference evidence="3" key="1">
    <citation type="journal article" date="2019" name="Int. J. Syst. Evol. Microbiol.">
        <title>The Global Catalogue of Microorganisms (GCM) 10K type strain sequencing project: providing services to taxonomists for standard genome sequencing and annotation.</title>
        <authorList>
            <consortium name="The Broad Institute Genomics Platform"/>
            <consortium name="The Broad Institute Genome Sequencing Center for Infectious Disease"/>
            <person name="Wu L."/>
            <person name="Ma J."/>
        </authorList>
    </citation>
    <scope>NUCLEOTIDE SEQUENCE [LARGE SCALE GENOMIC DNA]</scope>
    <source>
        <strain evidence="3">NBRC 109341</strain>
    </source>
</reference>
<evidence type="ECO:0000313" key="2">
    <source>
        <dbReference type="EMBL" id="GLS13178.1"/>
    </source>
</evidence>
<dbReference type="RefSeq" id="WP_284306649.1">
    <property type="nucleotide sequence ID" value="NZ_BSPB01000003.1"/>
</dbReference>
<dbReference type="InterPro" id="IPR012912">
    <property type="entry name" value="Plasmid_pRiA4b_Orf3-like"/>
</dbReference>
<feature type="domain" description="Plasmid pRiA4b Orf3-like" evidence="1">
    <location>
        <begin position="8"/>
        <end position="182"/>
    </location>
</feature>
<evidence type="ECO:0000313" key="3">
    <source>
        <dbReference type="Proteomes" id="UP001156903"/>
    </source>
</evidence>
<name>A0ABQ6C0S0_9BURK</name>
<dbReference type="InterPro" id="IPR024047">
    <property type="entry name" value="MM3350-like_sf"/>
</dbReference>
<dbReference type="Proteomes" id="UP001156903">
    <property type="component" value="Unassembled WGS sequence"/>
</dbReference>
<evidence type="ECO:0000259" key="1">
    <source>
        <dbReference type="Pfam" id="PF07929"/>
    </source>
</evidence>
<dbReference type="EMBL" id="BSPB01000003">
    <property type="protein sequence ID" value="GLS13178.1"/>
    <property type="molecule type" value="Genomic_DNA"/>
</dbReference>
<organism evidence="2 3">
    <name type="scientific">Hydrogenophaga electricum</name>
    <dbReference type="NCBI Taxonomy" id="1230953"/>
    <lineage>
        <taxon>Bacteria</taxon>
        <taxon>Pseudomonadati</taxon>
        <taxon>Pseudomonadota</taxon>
        <taxon>Betaproteobacteria</taxon>
        <taxon>Burkholderiales</taxon>
        <taxon>Comamonadaceae</taxon>
        <taxon>Hydrogenophaga</taxon>
    </lineage>
</organism>
<protein>
    <recommendedName>
        <fullName evidence="1">Plasmid pRiA4b Orf3-like domain-containing protein</fullName>
    </recommendedName>
</protein>